<dbReference type="PROSITE" id="PS00792">
    <property type="entry name" value="DHPS_1"/>
    <property type="match status" value="1"/>
</dbReference>
<evidence type="ECO:0000259" key="10">
    <source>
        <dbReference type="PROSITE" id="PS50972"/>
    </source>
</evidence>
<keyword evidence="5 9" id="KW-0808">Transferase</keyword>
<evidence type="ECO:0000256" key="1">
    <source>
        <dbReference type="ARBA" id="ARBA00000012"/>
    </source>
</evidence>
<evidence type="ECO:0000256" key="9">
    <source>
        <dbReference type="RuleBase" id="RU361205"/>
    </source>
</evidence>
<comment type="similarity">
    <text evidence="9">Belongs to the DHPS family.</text>
</comment>
<name>A0A1I2EA29_9BACT</name>
<dbReference type="Gene3D" id="3.20.20.20">
    <property type="entry name" value="Dihydropteroate synthase-like"/>
    <property type="match status" value="1"/>
</dbReference>
<comment type="catalytic activity">
    <reaction evidence="1">
        <text>(7,8-dihydropterin-6-yl)methyl diphosphate + 4-aminobenzoate = 7,8-dihydropteroate + diphosphate</text>
        <dbReference type="Rhea" id="RHEA:19949"/>
        <dbReference type="ChEBI" id="CHEBI:17836"/>
        <dbReference type="ChEBI" id="CHEBI:17839"/>
        <dbReference type="ChEBI" id="CHEBI:33019"/>
        <dbReference type="ChEBI" id="CHEBI:72950"/>
        <dbReference type="EC" id="2.5.1.15"/>
    </reaction>
</comment>
<keyword evidence="6 9" id="KW-0479">Metal-binding</keyword>
<dbReference type="PROSITE" id="PS50972">
    <property type="entry name" value="PTERIN_BINDING"/>
    <property type="match status" value="1"/>
</dbReference>
<keyword evidence="12" id="KW-1185">Reference proteome</keyword>
<dbReference type="PANTHER" id="PTHR20941">
    <property type="entry name" value="FOLATE SYNTHESIS PROTEINS"/>
    <property type="match status" value="1"/>
</dbReference>
<dbReference type="GO" id="GO:0046656">
    <property type="term" value="P:folic acid biosynthetic process"/>
    <property type="evidence" value="ECO:0007669"/>
    <property type="project" value="UniProtKB-KW"/>
</dbReference>
<dbReference type="GO" id="GO:0005829">
    <property type="term" value="C:cytosol"/>
    <property type="evidence" value="ECO:0007669"/>
    <property type="project" value="TreeGrafter"/>
</dbReference>
<evidence type="ECO:0000256" key="6">
    <source>
        <dbReference type="ARBA" id="ARBA00022723"/>
    </source>
</evidence>
<keyword evidence="7 9" id="KW-0460">Magnesium</keyword>
<dbReference type="STRING" id="1003.SAMN04488541_100968"/>
<dbReference type="OrthoDB" id="9811744at2"/>
<comment type="cofactor">
    <cofactor evidence="2 9">
        <name>Mg(2+)</name>
        <dbReference type="ChEBI" id="CHEBI:18420"/>
    </cofactor>
</comment>
<dbReference type="CDD" id="cd00739">
    <property type="entry name" value="DHPS"/>
    <property type="match status" value="1"/>
</dbReference>
<dbReference type="InterPro" id="IPR006390">
    <property type="entry name" value="DHP_synth_dom"/>
</dbReference>
<dbReference type="PANTHER" id="PTHR20941:SF1">
    <property type="entry name" value="FOLIC ACID SYNTHESIS PROTEIN FOL1"/>
    <property type="match status" value="1"/>
</dbReference>
<dbReference type="InterPro" id="IPR000489">
    <property type="entry name" value="Pterin-binding_dom"/>
</dbReference>
<evidence type="ECO:0000256" key="3">
    <source>
        <dbReference type="ARBA" id="ARBA00004763"/>
    </source>
</evidence>
<proteinExistence type="inferred from homology"/>
<dbReference type="InterPro" id="IPR011005">
    <property type="entry name" value="Dihydropteroate_synth-like_sf"/>
</dbReference>
<dbReference type="EMBL" id="FONY01000009">
    <property type="protein sequence ID" value="SFE89456.1"/>
    <property type="molecule type" value="Genomic_DNA"/>
</dbReference>
<organism evidence="11 12">
    <name type="scientific">Thermoflexibacter ruber</name>
    <dbReference type="NCBI Taxonomy" id="1003"/>
    <lineage>
        <taxon>Bacteria</taxon>
        <taxon>Pseudomonadati</taxon>
        <taxon>Bacteroidota</taxon>
        <taxon>Cytophagia</taxon>
        <taxon>Cytophagales</taxon>
        <taxon>Thermoflexibacteraceae</taxon>
        <taxon>Thermoflexibacter</taxon>
    </lineage>
</organism>
<feature type="domain" description="Pterin-binding" evidence="10">
    <location>
        <begin position="24"/>
        <end position="276"/>
    </location>
</feature>
<evidence type="ECO:0000313" key="11">
    <source>
        <dbReference type="EMBL" id="SFE89456.1"/>
    </source>
</evidence>
<dbReference type="EC" id="2.5.1.15" evidence="4 9"/>
<evidence type="ECO:0000256" key="8">
    <source>
        <dbReference type="ARBA" id="ARBA00022909"/>
    </source>
</evidence>
<evidence type="ECO:0000313" key="12">
    <source>
        <dbReference type="Proteomes" id="UP000199513"/>
    </source>
</evidence>
<dbReference type="GO" id="GO:0004156">
    <property type="term" value="F:dihydropteroate synthase activity"/>
    <property type="evidence" value="ECO:0007669"/>
    <property type="project" value="UniProtKB-EC"/>
</dbReference>
<gene>
    <name evidence="11" type="ORF">SAMN04488541_100968</name>
</gene>
<evidence type="ECO:0000256" key="7">
    <source>
        <dbReference type="ARBA" id="ARBA00022842"/>
    </source>
</evidence>
<dbReference type="GO" id="GO:0046654">
    <property type="term" value="P:tetrahydrofolate biosynthetic process"/>
    <property type="evidence" value="ECO:0007669"/>
    <property type="project" value="UniProtKB-UniPathway"/>
</dbReference>
<dbReference type="SUPFAM" id="SSF51717">
    <property type="entry name" value="Dihydropteroate synthetase-like"/>
    <property type="match status" value="1"/>
</dbReference>
<accession>A0A1I2EA29</accession>
<evidence type="ECO:0000256" key="5">
    <source>
        <dbReference type="ARBA" id="ARBA00022679"/>
    </source>
</evidence>
<dbReference type="NCBIfam" id="TIGR01496">
    <property type="entry name" value="DHPS"/>
    <property type="match status" value="1"/>
</dbReference>
<keyword evidence="8 9" id="KW-0289">Folate biosynthesis</keyword>
<protein>
    <recommendedName>
        <fullName evidence="4 9">Dihydropteroate synthase</fullName>
        <shortName evidence="9">DHPS</shortName>
        <ecNumber evidence="4 9">2.5.1.15</ecNumber>
    </recommendedName>
    <alternativeName>
        <fullName evidence="9">Dihydropteroate pyrophosphorylase</fullName>
    </alternativeName>
</protein>
<comment type="function">
    <text evidence="9">Catalyzes the condensation of para-aminobenzoate (pABA) with 6-hydroxymethyl-7,8-dihydropterin diphosphate (DHPt-PP) to form 7,8-dihydropteroate (H2Pte), the immediate precursor of folate derivatives.</text>
</comment>
<dbReference type="RefSeq" id="WP_091542213.1">
    <property type="nucleotide sequence ID" value="NZ_FONY01000009.1"/>
</dbReference>
<comment type="pathway">
    <text evidence="3 9">Cofactor biosynthesis; tetrahydrofolate biosynthesis; 7,8-dihydrofolate from 2-amino-4-hydroxy-6-hydroxymethyl-7,8-dihydropteridine diphosphate and 4-aminobenzoate: step 1/2.</text>
</comment>
<evidence type="ECO:0000256" key="2">
    <source>
        <dbReference type="ARBA" id="ARBA00001946"/>
    </source>
</evidence>
<dbReference type="AlphaFoldDB" id="A0A1I2EA29"/>
<evidence type="ECO:0000256" key="4">
    <source>
        <dbReference type="ARBA" id="ARBA00012458"/>
    </source>
</evidence>
<reference evidence="11 12" key="1">
    <citation type="submission" date="2016-10" db="EMBL/GenBank/DDBJ databases">
        <authorList>
            <person name="de Groot N.N."/>
        </authorList>
    </citation>
    <scope>NUCLEOTIDE SEQUENCE [LARGE SCALE GENOMIC DNA]</scope>
    <source>
        <strain>GEY</strain>
        <strain evidence="12">DSM 9560</strain>
    </source>
</reference>
<dbReference type="UniPathway" id="UPA00077">
    <property type="reaction ID" value="UER00156"/>
</dbReference>
<dbReference type="InterPro" id="IPR045031">
    <property type="entry name" value="DHP_synth-like"/>
</dbReference>
<dbReference type="Proteomes" id="UP000199513">
    <property type="component" value="Unassembled WGS sequence"/>
</dbReference>
<dbReference type="GO" id="GO:0046872">
    <property type="term" value="F:metal ion binding"/>
    <property type="evidence" value="ECO:0007669"/>
    <property type="project" value="UniProtKB-KW"/>
</dbReference>
<dbReference type="Pfam" id="PF00809">
    <property type="entry name" value="Pterin_bind"/>
    <property type="match status" value="1"/>
</dbReference>
<sequence>MRDAVCYTRKTLQVKGDLLDLSTPLVMGILNNTPDSFYDGGKYNNLKSISERAEKMLIEGATFLDIGGYSTRPNAEDISVKEELSRVLPVIKEINRLFPQSYISIDTFRAEVAKAAVQEGACIINDISGGQLDEKMFATVSQLQVPYILMHSRGTPQTMSQMTSYNHILEDLIFYFQDRLHTLKQLSCKDIIVDLGFGFAKTIEQNHFLLHHLPYFKVLNCPILVGVSRKSMIFKKLGIGSQEALNGTTALHALAVKNGASILRVHDVKEAIEVIKLLNLSNS</sequence>